<dbReference type="PANTHER" id="PTHR47089">
    <property type="entry name" value="ABC TRANSPORTER, PERMEASE PROTEIN"/>
    <property type="match status" value="1"/>
</dbReference>
<proteinExistence type="predicted"/>
<keyword evidence="2" id="KW-1003">Cell membrane</keyword>
<gene>
    <name evidence="7" type="ORF">GCM10007874_52640</name>
</gene>
<feature type="transmembrane region" description="Helical" evidence="6">
    <location>
        <begin position="268"/>
        <end position="287"/>
    </location>
</feature>
<evidence type="ECO:0000256" key="6">
    <source>
        <dbReference type="SAM" id="Phobius"/>
    </source>
</evidence>
<dbReference type="CDD" id="cd06580">
    <property type="entry name" value="TM_PBP1_transp_TpRbsC_like"/>
    <property type="match status" value="1"/>
</dbReference>
<protein>
    <submittedName>
        <fullName evidence="7">ABC transporter permease</fullName>
    </submittedName>
</protein>
<feature type="transmembrane region" description="Helical" evidence="6">
    <location>
        <begin position="51"/>
        <end position="70"/>
    </location>
</feature>
<evidence type="ECO:0000256" key="4">
    <source>
        <dbReference type="ARBA" id="ARBA00022989"/>
    </source>
</evidence>
<keyword evidence="5 6" id="KW-0472">Membrane</keyword>
<keyword evidence="3 6" id="KW-0812">Transmembrane</keyword>
<sequence>MLIKLARVPVWASTIVLPLVNFLLAALAAGAVVLIIYWQPFSTGTLPFADYLMTPLRAAGILFTGAFGDGRNLSYTLFYATDFIFAGLAVAVAAHGGLFNIGVEGQAYVSGLGVTLVCLHLAFLPALILFPVAIIAALAFGAAWAFLPGYLQARRGSHVVITTIMFNFIAASLMVYVLVHVLAAPGRMTPESPHFAPKASLLTLTDVMRWFGRSFSKVPLNISFVLALACSWAVWIFIWRTRWGYALRTVGFSARAATYAGIRVDRVVIAILCLSGALGGLIAVNEVMGSQQRLVLNFVAGAGFVGIAVSLMGRNHPFGIVLASLLFGALYQGGSQLSFAMPAITRDLTVVIQGVIILFAGALEHMFRAPIEALFKTGGGGSE</sequence>
<dbReference type="RefSeq" id="WP_284315214.1">
    <property type="nucleotide sequence ID" value="NZ_BSPC01000058.1"/>
</dbReference>
<dbReference type="Proteomes" id="UP001156882">
    <property type="component" value="Unassembled WGS sequence"/>
</dbReference>
<evidence type="ECO:0000313" key="7">
    <source>
        <dbReference type="EMBL" id="GLS22247.1"/>
    </source>
</evidence>
<feature type="transmembrane region" description="Helical" evidence="6">
    <location>
        <begin position="294"/>
        <end position="312"/>
    </location>
</feature>
<comment type="caution">
    <text evidence="7">The sequence shown here is derived from an EMBL/GenBank/DDBJ whole genome shotgun (WGS) entry which is preliminary data.</text>
</comment>
<organism evidence="7 8">
    <name type="scientific">Labrys miyagiensis</name>
    <dbReference type="NCBI Taxonomy" id="346912"/>
    <lineage>
        <taxon>Bacteria</taxon>
        <taxon>Pseudomonadati</taxon>
        <taxon>Pseudomonadota</taxon>
        <taxon>Alphaproteobacteria</taxon>
        <taxon>Hyphomicrobiales</taxon>
        <taxon>Xanthobacteraceae</taxon>
        <taxon>Labrys</taxon>
    </lineage>
</organism>
<feature type="transmembrane region" description="Helical" evidence="6">
    <location>
        <begin position="348"/>
        <end position="367"/>
    </location>
</feature>
<accession>A0ABQ6CPE8</accession>
<feature type="transmembrane region" description="Helical" evidence="6">
    <location>
        <begin position="218"/>
        <end position="238"/>
    </location>
</feature>
<evidence type="ECO:0000313" key="8">
    <source>
        <dbReference type="Proteomes" id="UP001156882"/>
    </source>
</evidence>
<dbReference type="EMBL" id="BSPC01000058">
    <property type="protein sequence ID" value="GLS22247.1"/>
    <property type="molecule type" value="Genomic_DNA"/>
</dbReference>
<dbReference type="InterPro" id="IPR001851">
    <property type="entry name" value="ABC_transp_permease"/>
</dbReference>
<evidence type="ECO:0000256" key="3">
    <source>
        <dbReference type="ARBA" id="ARBA00022692"/>
    </source>
</evidence>
<feature type="transmembrane region" description="Helical" evidence="6">
    <location>
        <begin position="121"/>
        <end position="147"/>
    </location>
</feature>
<comment type="subcellular location">
    <subcellularLocation>
        <location evidence="1">Cell membrane</location>
        <topology evidence="1">Multi-pass membrane protein</topology>
    </subcellularLocation>
</comment>
<feature type="transmembrane region" description="Helical" evidence="6">
    <location>
        <begin position="77"/>
        <end position="101"/>
    </location>
</feature>
<evidence type="ECO:0000256" key="2">
    <source>
        <dbReference type="ARBA" id="ARBA00022475"/>
    </source>
</evidence>
<keyword evidence="4 6" id="KW-1133">Transmembrane helix</keyword>
<dbReference type="PANTHER" id="PTHR47089:SF1">
    <property type="entry name" value="GUANOSINE ABC TRANSPORTER PERMEASE PROTEIN NUPP"/>
    <property type="match status" value="1"/>
</dbReference>
<evidence type="ECO:0000256" key="1">
    <source>
        <dbReference type="ARBA" id="ARBA00004651"/>
    </source>
</evidence>
<feature type="transmembrane region" description="Helical" evidence="6">
    <location>
        <begin position="318"/>
        <end position="341"/>
    </location>
</feature>
<keyword evidence="8" id="KW-1185">Reference proteome</keyword>
<dbReference type="Pfam" id="PF02653">
    <property type="entry name" value="BPD_transp_2"/>
    <property type="match status" value="1"/>
</dbReference>
<feature type="transmembrane region" description="Helical" evidence="6">
    <location>
        <begin position="159"/>
        <end position="183"/>
    </location>
</feature>
<evidence type="ECO:0000256" key="5">
    <source>
        <dbReference type="ARBA" id="ARBA00023136"/>
    </source>
</evidence>
<reference evidence="8" key="1">
    <citation type="journal article" date="2019" name="Int. J. Syst. Evol. Microbiol.">
        <title>The Global Catalogue of Microorganisms (GCM) 10K type strain sequencing project: providing services to taxonomists for standard genome sequencing and annotation.</title>
        <authorList>
            <consortium name="The Broad Institute Genomics Platform"/>
            <consortium name="The Broad Institute Genome Sequencing Center for Infectious Disease"/>
            <person name="Wu L."/>
            <person name="Ma J."/>
        </authorList>
    </citation>
    <scope>NUCLEOTIDE SEQUENCE [LARGE SCALE GENOMIC DNA]</scope>
    <source>
        <strain evidence="8">NBRC 101365</strain>
    </source>
</reference>
<feature type="transmembrane region" description="Helical" evidence="6">
    <location>
        <begin position="12"/>
        <end position="39"/>
    </location>
</feature>
<name>A0ABQ6CPE8_9HYPH</name>